<feature type="domain" description="GST C-terminal" evidence="3">
    <location>
        <begin position="109"/>
        <end position="237"/>
    </location>
</feature>
<evidence type="ECO:0000259" key="3">
    <source>
        <dbReference type="PROSITE" id="PS50405"/>
    </source>
</evidence>
<name>A0A8H3VF80_VENIN</name>
<dbReference type="InterPro" id="IPR036249">
    <property type="entry name" value="Thioredoxin-like_sf"/>
</dbReference>
<evidence type="ECO:0000256" key="1">
    <source>
        <dbReference type="ARBA" id="ARBA00007409"/>
    </source>
</evidence>
<dbReference type="Gene3D" id="1.20.1050.10">
    <property type="match status" value="1"/>
</dbReference>
<proteinExistence type="inferred from homology"/>
<dbReference type="Gene3D" id="3.40.30.10">
    <property type="entry name" value="Glutaredoxin"/>
    <property type="match status" value="1"/>
</dbReference>
<dbReference type="Pfam" id="PF13409">
    <property type="entry name" value="GST_N_2"/>
    <property type="match status" value="1"/>
</dbReference>
<dbReference type="PANTHER" id="PTHR44051">
    <property type="entry name" value="GLUTATHIONE S-TRANSFERASE-RELATED"/>
    <property type="match status" value="1"/>
</dbReference>
<dbReference type="Proteomes" id="UP000447873">
    <property type="component" value="Unassembled WGS sequence"/>
</dbReference>
<dbReference type="InterPro" id="IPR004046">
    <property type="entry name" value="GST_C"/>
</dbReference>
<organism evidence="4 5">
    <name type="scientific">Venturia inaequalis</name>
    <name type="common">Apple scab fungus</name>
    <dbReference type="NCBI Taxonomy" id="5025"/>
    <lineage>
        <taxon>Eukaryota</taxon>
        <taxon>Fungi</taxon>
        <taxon>Dikarya</taxon>
        <taxon>Ascomycota</taxon>
        <taxon>Pezizomycotina</taxon>
        <taxon>Dothideomycetes</taxon>
        <taxon>Pleosporomycetidae</taxon>
        <taxon>Venturiales</taxon>
        <taxon>Venturiaceae</taxon>
        <taxon>Venturia</taxon>
    </lineage>
</organism>
<dbReference type="PROSITE" id="PS50404">
    <property type="entry name" value="GST_NTER"/>
    <property type="match status" value="1"/>
</dbReference>
<dbReference type="CDD" id="cd03048">
    <property type="entry name" value="GST_N_Ure2p_like"/>
    <property type="match status" value="1"/>
</dbReference>
<dbReference type="EMBL" id="WNWS01000030">
    <property type="protein sequence ID" value="KAE9986452.1"/>
    <property type="molecule type" value="Genomic_DNA"/>
</dbReference>
<comment type="caution">
    <text evidence="4">The sequence shown here is derived from an EMBL/GenBank/DDBJ whole genome shotgun (WGS) entry which is preliminary data.</text>
</comment>
<evidence type="ECO:0008006" key="6">
    <source>
        <dbReference type="Google" id="ProtNLM"/>
    </source>
</evidence>
<sequence>MAAPSFPPRATGTKATTGIELLTFPTPNGHKPAILLEELKAAYGKDYTVQCITLPQGVQREPWYLALNPAGKIPVLVDHDKDIVLSECSTILQYLASTYDKNHTLTFSSQKEQLKADQWVAFSQGEISPTSGRALRYYRFLPTRHAFPTAATHRDLCSVFSVLDSALKDRDYLVGDGRGMYSIADIACWGPVNASIFNGVGELTRWPALEAWAARIAEREAVKKALEVPFKREYGNAAVRKMLAEGGGFAKGDEALQKALQDALKEFPAAGT</sequence>
<dbReference type="SUPFAM" id="SSF47616">
    <property type="entry name" value="GST C-terminal domain-like"/>
    <property type="match status" value="1"/>
</dbReference>
<dbReference type="Pfam" id="PF00043">
    <property type="entry name" value="GST_C"/>
    <property type="match status" value="1"/>
</dbReference>
<accession>A0A8H3VF80</accession>
<dbReference type="InterPro" id="IPR010987">
    <property type="entry name" value="Glutathione-S-Trfase_C-like"/>
</dbReference>
<dbReference type="AlphaFoldDB" id="A0A8H3VF80"/>
<evidence type="ECO:0000259" key="2">
    <source>
        <dbReference type="PROSITE" id="PS50404"/>
    </source>
</evidence>
<evidence type="ECO:0000313" key="4">
    <source>
        <dbReference type="EMBL" id="KAE9986452.1"/>
    </source>
</evidence>
<dbReference type="SUPFAM" id="SSF52833">
    <property type="entry name" value="Thioredoxin-like"/>
    <property type="match status" value="1"/>
</dbReference>
<dbReference type="SFLD" id="SFLDG00358">
    <property type="entry name" value="Main_(cytGST)"/>
    <property type="match status" value="1"/>
</dbReference>
<feature type="domain" description="GST N-terminal" evidence="2">
    <location>
        <begin position="20"/>
        <end position="103"/>
    </location>
</feature>
<reference evidence="4 5" key="1">
    <citation type="submission" date="2018-12" db="EMBL/GenBank/DDBJ databases">
        <title>Venturia inaequalis Genome Resource.</title>
        <authorList>
            <person name="Lichtner F.J."/>
        </authorList>
    </citation>
    <scope>NUCLEOTIDE SEQUENCE [LARGE SCALE GENOMIC DNA]</scope>
    <source>
        <strain evidence="4 5">120213</strain>
    </source>
</reference>
<dbReference type="PROSITE" id="PS50405">
    <property type="entry name" value="GST_CTER"/>
    <property type="match status" value="1"/>
</dbReference>
<dbReference type="InterPro" id="IPR004045">
    <property type="entry name" value="Glutathione_S-Trfase_N"/>
</dbReference>
<dbReference type="PANTHER" id="PTHR44051:SF6">
    <property type="entry name" value="GLUTATHIONE S-TRANSFERASE II"/>
    <property type="match status" value="1"/>
</dbReference>
<comment type="similarity">
    <text evidence="1">Belongs to the GST superfamily.</text>
</comment>
<dbReference type="SFLD" id="SFLDS00019">
    <property type="entry name" value="Glutathione_Transferase_(cytos"/>
    <property type="match status" value="1"/>
</dbReference>
<dbReference type="InterPro" id="IPR036282">
    <property type="entry name" value="Glutathione-S-Trfase_C_sf"/>
</dbReference>
<gene>
    <name evidence="4" type="ORF">EG328_005678</name>
</gene>
<evidence type="ECO:0000313" key="5">
    <source>
        <dbReference type="Proteomes" id="UP000447873"/>
    </source>
</evidence>
<dbReference type="InterPro" id="IPR040079">
    <property type="entry name" value="Glutathione_S-Trfase"/>
</dbReference>
<protein>
    <recommendedName>
        <fullName evidence="6">Glutathione S-transferase</fullName>
    </recommendedName>
</protein>